<evidence type="ECO:0000313" key="1">
    <source>
        <dbReference type="EMBL" id="MFD2312582.1"/>
    </source>
</evidence>
<protein>
    <submittedName>
        <fullName evidence="1">Uncharacterized protein</fullName>
    </submittedName>
</protein>
<sequence length="127" mass="13916">MTHENSSIIRPLSEREKELLFWLSTHPTSDVHIPGNEIDDLSIAAECGCGCASVDFAIGGEPISQENGITIVADYLYKSSEQNQMGCFLFLSNGHLGGIEVWSVDGAETPKNLPAPQELYSYEQAQR</sequence>
<keyword evidence="2" id="KW-1185">Reference proteome</keyword>
<accession>A0ABW5EHB8</accession>
<name>A0ABW5EHB8_9GAMM</name>
<organism evidence="1 2">
    <name type="scientific">Microbulbifer halophilus</name>
    <dbReference type="NCBI Taxonomy" id="453963"/>
    <lineage>
        <taxon>Bacteria</taxon>
        <taxon>Pseudomonadati</taxon>
        <taxon>Pseudomonadota</taxon>
        <taxon>Gammaproteobacteria</taxon>
        <taxon>Cellvibrionales</taxon>
        <taxon>Microbulbiferaceae</taxon>
        <taxon>Microbulbifer</taxon>
    </lineage>
</organism>
<proteinExistence type="predicted"/>
<reference evidence="2" key="1">
    <citation type="journal article" date="2019" name="Int. J. Syst. Evol. Microbiol.">
        <title>The Global Catalogue of Microorganisms (GCM) 10K type strain sequencing project: providing services to taxonomists for standard genome sequencing and annotation.</title>
        <authorList>
            <consortium name="The Broad Institute Genomics Platform"/>
            <consortium name="The Broad Institute Genome Sequencing Center for Infectious Disease"/>
            <person name="Wu L."/>
            <person name="Ma J."/>
        </authorList>
    </citation>
    <scope>NUCLEOTIDE SEQUENCE [LARGE SCALE GENOMIC DNA]</scope>
    <source>
        <strain evidence="2">KCTC 12848</strain>
    </source>
</reference>
<evidence type="ECO:0000313" key="2">
    <source>
        <dbReference type="Proteomes" id="UP001597425"/>
    </source>
</evidence>
<gene>
    <name evidence="1" type="ORF">ACFSKX_19360</name>
</gene>
<dbReference type="Proteomes" id="UP001597425">
    <property type="component" value="Unassembled WGS sequence"/>
</dbReference>
<comment type="caution">
    <text evidence="1">The sequence shown here is derived from an EMBL/GenBank/DDBJ whole genome shotgun (WGS) entry which is preliminary data.</text>
</comment>
<dbReference type="EMBL" id="JBHUJD010000075">
    <property type="protein sequence ID" value="MFD2312582.1"/>
    <property type="molecule type" value="Genomic_DNA"/>
</dbReference>
<dbReference type="RefSeq" id="WP_265722983.1">
    <property type="nucleotide sequence ID" value="NZ_JAPIVK010000033.1"/>
</dbReference>